<protein>
    <submittedName>
        <fullName evidence="1">Uncharacterized protein</fullName>
    </submittedName>
</protein>
<comment type="caution">
    <text evidence="1">The sequence shown here is derived from an EMBL/GenBank/DDBJ whole genome shotgun (WGS) entry which is preliminary data.</text>
</comment>
<dbReference type="Proteomes" id="UP001214441">
    <property type="component" value="Unassembled WGS sequence"/>
</dbReference>
<accession>A0ABT7A672</accession>
<reference evidence="1 2" key="1">
    <citation type="submission" date="2023-05" db="EMBL/GenBank/DDBJ databases">
        <title>Streptantibioticus silvisoli sp. nov., acidotolerant actinomycetes 1 from pine litter.</title>
        <authorList>
            <person name="Swiecimska M."/>
            <person name="Golinska P."/>
            <person name="Sangal V."/>
            <person name="Wachnowicz B."/>
            <person name="Goodfellow M."/>
        </authorList>
    </citation>
    <scope>NUCLEOTIDE SEQUENCE [LARGE SCALE GENOMIC DNA]</scope>
    <source>
        <strain evidence="1 2">DSM 42109</strain>
    </source>
</reference>
<keyword evidence="2" id="KW-1185">Reference proteome</keyword>
<gene>
    <name evidence="1" type="ORF">NMN56_032425</name>
</gene>
<organism evidence="1 2">
    <name type="scientific">Streptomyces iconiensis</name>
    <dbReference type="NCBI Taxonomy" id="1384038"/>
    <lineage>
        <taxon>Bacteria</taxon>
        <taxon>Bacillati</taxon>
        <taxon>Actinomycetota</taxon>
        <taxon>Actinomycetes</taxon>
        <taxon>Kitasatosporales</taxon>
        <taxon>Streptomycetaceae</taxon>
        <taxon>Streptomyces</taxon>
    </lineage>
</organism>
<dbReference type="RefSeq" id="WP_274046830.1">
    <property type="nucleotide sequence ID" value="NZ_JANCPR020000042.1"/>
</dbReference>
<dbReference type="EMBL" id="JANCPR020000042">
    <property type="protein sequence ID" value="MDJ1136572.1"/>
    <property type="molecule type" value="Genomic_DNA"/>
</dbReference>
<proteinExistence type="predicted"/>
<name>A0ABT7A672_9ACTN</name>
<evidence type="ECO:0000313" key="1">
    <source>
        <dbReference type="EMBL" id="MDJ1136572.1"/>
    </source>
</evidence>
<evidence type="ECO:0000313" key="2">
    <source>
        <dbReference type="Proteomes" id="UP001214441"/>
    </source>
</evidence>
<sequence>MTADLDPEGGRNRRKRIEDLLGHLSLLYAIYKIVCEVFSPL</sequence>